<proteinExistence type="predicted"/>
<reference evidence="1" key="1">
    <citation type="submission" date="2021-06" db="EMBL/GenBank/DDBJ databases">
        <authorList>
            <person name="Kallberg Y."/>
            <person name="Tangrot J."/>
            <person name="Rosling A."/>
        </authorList>
    </citation>
    <scope>NUCLEOTIDE SEQUENCE</scope>
    <source>
        <strain evidence="1">MA453B</strain>
    </source>
</reference>
<gene>
    <name evidence="1" type="ORF">DERYTH_LOCUS5993</name>
</gene>
<dbReference type="Proteomes" id="UP000789405">
    <property type="component" value="Unassembled WGS sequence"/>
</dbReference>
<keyword evidence="2" id="KW-1185">Reference proteome</keyword>
<accession>A0A9N9BHZ7</accession>
<organism evidence="1 2">
    <name type="scientific">Dentiscutata erythropus</name>
    <dbReference type="NCBI Taxonomy" id="1348616"/>
    <lineage>
        <taxon>Eukaryota</taxon>
        <taxon>Fungi</taxon>
        <taxon>Fungi incertae sedis</taxon>
        <taxon>Mucoromycota</taxon>
        <taxon>Glomeromycotina</taxon>
        <taxon>Glomeromycetes</taxon>
        <taxon>Diversisporales</taxon>
        <taxon>Gigasporaceae</taxon>
        <taxon>Dentiscutata</taxon>
    </lineage>
</organism>
<evidence type="ECO:0000313" key="1">
    <source>
        <dbReference type="EMBL" id="CAG8566483.1"/>
    </source>
</evidence>
<feature type="non-terminal residue" evidence="1">
    <location>
        <position position="78"/>
    </location>
</feature>
<dbReference type="EMBL" id="CAJVPY010002611">
    <property type="protein sequence ID" value="CAG8566483.1"/>
    <property type="molecule type" value="Genomic_DNA"/>
</dbReference>
<dbReference type="AlphaFoldDB" id="A0A9N9BHZ7"/>
<name>A0A9N9BHZ7_9GLOM</name>
<comment type="caution">
    <text evidence="1">The sequence shown here is derived from an EMBL/GenBank/DDBJ whole genome shotgun (WGS) entry which is preliminary data.</text>
</comment>
<protein>
    <submittedName>
        <fullName evidence="1">12162_t:CDS:1</fullName>
    </submittedName>
</protein>
<evidence type="ECO:0000313" key="2">
    <source>
        <dbReference type="Proteomes" id="UP000789405"/>
    </source>
</evidence>
<sequence>LLEKLRKEENAKKYESIMRDVNEAINESCIYGLIGRDHICSENFLFAKASTDVAIPDNTFEDVFKNWILFDSVYQSFW</sequence>